<dbReference type="Proteomes" id="UP000316852">
    <property type="component" value="Unassembled WGS sequence"/>
</dbReference>
<dbReference type="PROSITE" id="PS51257">
    <property type="entry name" value="PROKAR_LIPOPROTEIN"/>
    <property type="match status" value="1"/>
</dbReference>
<proteinExistence type="predicted"/>
<protein>
    <submittedName>
        <fullName evidence="3">DUF4440 domain-containing protein</fullName>
    </submittedName>
</protein>
<evidence type="ECO:0000259" key="2">
    <source>
        <dbReference type="Pfam" id="PF14534"/>
    </source>
</evidence>
<dbReference type="InterPro" id="IPR032710">
    <property type="entry name" value="NTF2-like_dom_sf"/>
</dbReference>
<feature type="domain" description="DUF4440" evidence="2">
    <location>
        <begin position="32"/>
        <end position="144"/>
    </location>
</feature>
<sequence length="167" mass="18050">MRSFALCLFLLPTFLLGCSSTQRDFETERRDILAQDQAWASAAAAKDLERTVAYWTNDATLMPPDMAALKGKDAIRQYVAAGFQAPGFQVTWKAQEVVVAPGGKMAYEIGTNQFTIADPAGTTHTSNGKAVTVWRKDPDGVWRCVVDIWNSQPPTAGSPHRGGTSGG</sequence>
<evidence type="ECO:0000256" key="1">
    <source>
        <dbReference type="SAM" id="SignalP"/>
    </source>
</evidence>
<reference evidence="3 4" key="1">
    <citation type="journal article" date="2019" name="Nat. Microbiol.">
        <title>Mediterranean grassland soil C-N compound turnover is dependent on rainfall and depth, and is mediated by genomically divergent microorganisms.</title>
        <authorList>
            <person name="Diamond S."/>
            <person name="Andeer P.F."/>
            <person name="Li Z."/>
            <person name="Crits-Christoph A."/>
            <person name="Burstein D."/>
            <person name="Anantharaman K."/>
            <person name="Lane K.R."/>
            <person name="Thomas B.C."/>
            <person name="Pan C."/>
            <person name="Northen T.R."/>
            <person name="Banfield J.F."/>
        </authorList>
    </citation>
    <scope>NUCLEOTIDE SEQUENCE [LARGE SCALE GENOMIC DNA]</scope>
    <source>
        <strain evidence="3">WS_6</strain>
    </source>
</reference>
<dbReference type="InterPro" id="IPR027843">
    <property type="entry name" value="DUF4440"/>
</dbReference>
<dbReference type="EMBL" id="VBOW01000017">
    <property type="protein sequence ID" value="TMQ60050.1"/>
    <property type="molecule type" value="Genomic_DNA"/>
</dbReference>
<feature type="signal peptide" evidence="1">
    <location>
        <begin position="1"/>
        <end position="17"/>
    </location>
</feature>
<dbReference type="SUPFAM" id="SSF54427">
    <property type="entry name" value="NTF2-like"/>
    <property type="match status" value="1"/>
</dbReference>
<organism evidence="3 4">
    <name type="scientific">Eiseniibacteriota bacterium</name>
    <dbReference type="NCBI Taxonomy" id="2212470"/>
    <lineage>
        <taxon>Bacteria</taxon>
        <taxon>Candidatus Eiseniibacteriota</taxon>
    </lineage>
</organism>
<accession>A0A538T8U2</accession>
<evidence type="ECO:0000313" key="3">
    <source>
        <dbReference type="EMBL" id="TMQ60050.1"/>
    </source>
</evidence>
<gene>
    <name evidence="3" type="ORF">E6K76_02735</name>
</gene>
<keyword evidence="1" id="KW-0732">Signal</keyword>
<name>A0A538T8U2_UNCEI</name>
<dbReference type="AlphaFoldDB" id="A0A538T8U2"/>
<feature type="chain" id="PRO_5021950760" evidence="1">
    <location>
        <begin position="18"/>
        <end position="167"/>
    </location>
</feature>
<dbReference type="Gene3D" id="3.10.450.50">
    <property type="match status" value="1"/>
</dbReference>
<dbReference type="Pfam" id="PF14534">
    <property type="entry name" value="DUF4440"/>
    <property type="match status" value="1"/>
</dbReference>
<evidence type="ECO:0000313" key="4">
    <source>
        <dbReference type="Proteomes" id="UP000316852"/>
    </source>
</evidence>
<comment type="caution">
    <text evidence="3">The sequence shown here is derived from an EMBL/GenBank/DDBJ whole genome shotgun (WGS) entry which is preliminary data.</text>
</comment>